<dbReference type="Proteomes" id="UP001500305">
    <property type="component" value="Unassembled WGS sequence"/>
</dbReference>
<feature type="compositionally biased region" description="Low complexity" evidence="1">
    <location>
        <begin position="55"/>
        <end position="67"/>
    </location>
</feature>
<name>A0ABN3F0T0_9ACTN</name>
<evidence type="ECO:0000313" key="2">
    <source>
        <dbReference type="EMBL" id="GAA2278927.1"/>
    </source>
</evidence>
<accession>A0ABN3F0T0</accession>
<gene>
    <name evidence="2" type="ORF">GCM10010430_76180</name>
</gene>
<keyword evidence="3" id="KW-1185">Reference proteome</keyword>
<protein>
    <submittedName>
        <fullName evidence="2">Uncharacterized protein</fullName>
    </submittedName>
</protein>
<reference evidence="2 3" key="1">
    <citation type="journal article" date="2019" name="Int. J. Syst. Evol. Microbiol.">
        <title>The Global Catalogue of Microorganisms (GCM) 10K type strain sequencing project: providing services to taxonomists for standard genome sequencing and annotation.</title>
        <authorList>
            <consortium name="The Broad Institute Genomics Platform"/>
            <consortium name="The Broad Institute Genome Sequencing Center for Infectious Disease"/>
            <person name="Wu L."/>
            <person name="Ma J."/>
        </authorList>
    </citation>
    <scope>NUCLEOTIDE SEQUENCE [LARGE SCALE GENOMIC DNA]</scope>
    <source>
        <strain evidence="2 3">JCM 7356</strain>
    </source>
</reference>
<feature type="region of interest" description="Disordered" evidence="1">
    <location>
        <begin position="39"/>
        <end position="99"/>
    </location>
</feature>
<comment type="caution">
    <text evidence="2">The sequence shown here is derived from an EMBL/GenBank/DDBJ whole genome shotgun (WGS) entry which is preliminary data.</text>
</comment>
<dbReference type="EMBL" id="BAAATR010000065">
    <property type="protein sequence ID" value="GAA2278927.1"/>
    <property type="molecule type" value="Genomic_DNA"/>
</dbReference>
<sequence length="99" mass="10060">MGTAAGAGPDTVCWARRRSTNSRSLAPSPVGAAVCPRGGNRLGGVGRGGGRRFPPRNNGFRADLFGGRNDGRRRGRFSSGRSGGRFSVGLGAAGRGQCG</sequence>
<feature type="compositionally biased region" description="Low complexity" evidence="1">
    <location>
        <begin position="77"/>
        <end position="87"/>
    </location>
</feature>
<proteinExistence type="predicted"/>
<evidence type="ECO:0000313" key="3">
    <source>
        <dbReference type="Proteomes" id="UP001500305"/>
    </source>
</evidence>
<evidence type="ECO:0000256" key="1">
    <source>
        <dbReference type="SAM" id="MobiDB-lite"/>
    </source>
</evidence>
<organism evidence="2 3">
    <name type="scientific">Kitasatospora cystarginea</name>
    <dbReference type="NCBI Taxonomy" id="58350"/>
    <lineage>
        <taxon>Bacteria</taxon>
        <taxon>Bacillati</taxon>
        <taxon>Actinomycetota</taxon>
        <taxon>Actinomycetes</taxon>
        <taxon>Kitasatosporales</taxon>
        <taxon>Streptomycetaceae</taxon>
        <taxon>Kitasatospora</taxon>
    </lineage>
</organism>